<evidence type="ECO:0000256" key="1">
    <source>
        <dbReference type="SAM" id="SignalP"/>
    </source>
</evidence>
<keyword evidence="4" id="KW-1185">Reference proteome</keyword>
<dbReference type="InterPro" id="IPR036514">
    <property type="entry name" value="SGNH_hydro_sf"/>
</dbReference>
<name>A0A557QKA9_9RHOO</name>
<dbReference type="PANTHER" id="PTHR30383:SF24">
    <property type="entry name" value="THIOESTERASE 1_PROTEASE 1_LYSOPHOSPHOLIPASE L1"/>
    <property type="match status" value="1"/>
</dbReference>
<dbReference type="GO" id="GO:0006629">
    <property type="term" value="P:lipid metabolic process"/>
    <property type="evidence" value="ECO:0007669"/>
    <property type="project" value="InterPro"/>
</dbReference>
<dbReference type="EMBL" id="VMNK01000015">
    <property type="protein sequence ID" value="TVO53348.1"/>
    <property type="molecule type" value="Genomic_DNA"/>
</dbReference>
<keyword evidence="1" id="KW-0732">Signal</keyword>
<organism evidence="3 4">
    <name type="scientific">Denitromonas halophila</name>
    <dbReference type="NCBI Taxonomy" id="1629404"/>
    <lineage>
        <taxon>Bacteria</taxon>
        <taxon>Pseudomonadati</taxon>
        <taxon>Pseudomonadota</taxon>
        <taxon>Betaproteobacteria</taxon>
        <taxon>Rhodocyclales</taxon>
        <taxon>Zoogloeaceae</taxon>
        <taxon>Denitromonas</taxon>
    </lineage>
</organism>
<dbReference type="PROSITE" id="PS01098">
    <property type="entry name" value="LIPASE_GDSL_SER"/>
    <property type="match status" value="1"/>
</dbReference>
<dbReference type="Proteomes" id="UP000319502">
    <property type="component" value="Unassembled WGS sequence"/>
</dbReference>
<feature type="signal peptide" evidence="1">
    <location>
        <begin position="1"/>
        <end position="19"/>
    </location>
</feature>
<feature type="chain" id="PRO_5021979725" evidence="1">
    <location>
        <begin position="20"/>
        <end position="206"/>
    </location>
</feature>
<dbReference type="GO" id="GO:0004622">
    <property type="term" value="F:phosphatidylcholine lysophospholipase activity"/>
    <property type="evidence" value="ECO:0007669"/>
    <property type="project" value="TreeGrafter"/>
</dbReference>
<evidence type="ECO:0000313" key="3">
    <source>
        <dbReference type="EMBL" id="TVO53348.1"/>
    </source>
</evidence>
<dbReference type="Pfam" id="PF13472">
    <property type="entry name" value="Lipase_GDSL_2"/>
    <property type="match status" value="1"/>
</dbReference>
<dbReference type="AlphaFoldDB" id="A0A557QKA9"/>
<evidence type="ECO:0000259" key="2">
    <source>
        <dbReference type="Pfam" id="PF13472"/>
    </source>
</evidence>
<dbReference type="OrthoDB" id="9786188at2"/>
<sequence>MVRSIIGLLLVMATTLAQAATVLVLGDSLSAGFGLRAEQAWPAHLQRKLDALPGKHTVINASVSGETTAGGRARLPQALEAHAPNVVVIELGANDGLRGLPVKLMRENLLAMVDVAEAAGAKVVLVGMRLPPNYGPVYTRLFQDTFAEVAKTRHLAFVPFLLDGFAEDRALFQADGMHPTADAQPRIVETMWPALKPLLPAAVSQR</sequence>
<feature type="domain" description="SGNH hydrolase-type esterase" evidence="2">
    <location>
        <begin position="24"/>
        <end position="182"/>
    </location>
</feature>
<proteinExistence type="predicted"/>
<dbReference type="InterPro" id="IPR051532">
    <property type="entry name" value="Ester_Hydrolysis_Enzymes"/>
</dbReference>
<dbReference type="Gene3D" id="3.40.50.1110">
    <property type="entry name" value="SGNH hydrolase"/>
    <property type="match status" value="1"/>
</dbReference>
<protein>
    <submittedName>
        <fullName evidence="3">Arylesterase</fullName>
    </submittedName>
</protein>
<gene>
    <name evidence="3" type="ORF">FHP91_16350</name>
</gene>
<evidence type="ECO:0000313" key="4">
    <source>
        <dbReference type="Proteomes" id="UP000319502"/>
    </source>
</evidence>
<accession>A0A557QKA9</accession>
<dbReference type="PANTHER" id="PTHR30383">
    <property type="entry name" value="THIOESTERASE 1/PROTEASE 1/LYSOPHOSPHOLIPASE L1"/>
    <property type="match status" value="1"/>
</dbReference>
<comment type="caution">
    <text evidence="3">The sequence shown here is derived from an EMBL/GenBank/DDBJ whole genome shotgun (WGS) entry which is preliminary data.</text>
</comment>
<dbReference type="CDD" id="cd01822">
    <property type="entry name" value="Lysophospholipase_L1_like"/>
    <property type="match status" value="1"/>
</dbReference>
<reference evidence="3 4" key="1">
    <citation type="submission" date="2019-07" db="EMBL/GenBank/DDBJ databases">
        <title>The pathways for chlorine oxyanion respiration interact through the shared metabolite chlorate.</title>
        <authorList>
            <person name="Barnum T.P."/>
            <person name="Cheng Y."/>
            <person name="Hill K.A."/>
            <person name="Lucas L.N."/>
            <person name="Carlson H.K."/>
            <person name="Coates J.D."/>
        </authorList>
    </citation>
    <scope>NUCLEOTIDE SEQUENCE [LARGE SCALE GENOMIC DNA]</scope>
    <source>
        <strain evidence="3 4">SFB-3</strain>
    </source>
</reference>
<dbReference type="InterPro" id="IPR013830">
    <property type="entry name" value="SGNH_hydro"/>
</dbReference>
<dbReference type="InterPro" id="IPR008265">
    <property type="entry name" value="Lipase_GDSL_AS"/>
</dbReference>
<dbReference type="SUPFAM" id="SSF52266">
    <property type="entry name" value="SGNH hydrolase"/>
    <property type="match status" value="1"/>
</dbReference>
<dbReference type="RefSeq" id="WP_144310581.1">
    <property type="nucleotide sequence ID" value="NZ_VMNK01000015.1"/>
</dbReference>